<dbReference type="EMBL" id="LYBM01000011">
    <property type="protein sequence ID" value="ODA33963.1"/>
    <property type="molecule type" value="Genomic_DNA"/>
</dbReference>
<keyword evidence="1" id="KW-0812">Transmembrane</keyword>
<keyword evidence="1" id="KW-0472">Membrane</keyword>
<accession>A0A1C3EL47</accession>
<gene>
    <name evidence="2" type="ORF">A8L45_07900</name>
</gene>
<dbReference type="Proteomes" id="UP000094936">
    <property type="component" value="Unassembled WGS sequence"/>
</dbReference>
<dbReference type="AlphaFoldDB" id="A0A1C3EL47"/>
<keyword evidence="3" id="KW-1185">Reference proteome</keyword>
<comment type="caution">
    <text evidence="2">The sequence shown here is derived from an EMBL/GenBank/DDBJ whole genome shotgun (WGS) entry which is preliminary data.</text>
</comment>
<feature type="transmembrane region" description="Helical" evidence="1">
    <location>
        <begin position="12"/>
        <end position="28"/>
    </location>
</feature>
<protein>
    <submittedName>
        <fullName evidence="2">Uncharacterized protein</fullName>
    </submittedName>
</protein>
<organism evidence="2 3">
    <name type="scientific">Veronia pacifica</name>
    <dbReference type="NCBI Taxonomy" id="1080227"/>
    <lineage>
        <taxon>Bacteria</taxon>
        <taxon>Pseudomonadati</taxon>
        <taxon>Pseudomonadota</taxon>
        <taxon>Gammaproteobacteria</taxon>
        <taxon>Vibrionales</taxon>
        <taxon>Vibrionaceae</taxon>
        <taxon>Veronia</taxon>
    </lineage>
</organism>
<dbReference type="STRING" id="1080227.A8L45_07900"/>
<sequence>MGRHQVRRLRRFLLLNLPLISLIIFLSFQQQTFQRQTAPQPDMSRFIKVNEQGEFLSPWQGPWHCVLDTQTGMLWEAKSDDNRFVTVTGPIPGLTAKQVNLIWVTVTLRKTAVIPMI</sequence>
<evidence type="ECO:0000256" key="1">
    <source>
        <dbReference type="SAM" id="Phobius"/>
    </source>
</evidence>
<evidence type="ECO:0000313" key="2">
    <source>
        <dbReference type="EMBL" id="ODA33963.1"/>
    </source>
</evidence>
<reference evidence="2 3" key="1">
    <citation type="submission" date="2016-05" db="EMBL/GenBank/DDBJ databases">
        <title>Genomic Taxonomy of the Vibrionaceae.</title>
        <authorList>
            <person name="Gomez-Gil B."/>
            <person name="Enciso-Ibarra J."/>
        </authorList>
    </citation>
    <scope>NUCLEOTIDE SEQUENCE [LARGE SCALE GENOMIC DNA]</scope>
    <source>
        <strain evidence="2 3">CAIM 1920</strain>
    </source>
</reference>
<evidence type="ECO:0000313" key="3">
    <source>
        <dbReference type="Proteomes" id="UP000094936"/>
    </source>
</evidence>
<name>A0A1C3EL47_9GAMM</name>
<proteinExistence type="predicted"/>
<dbReference type="RefSeq" id="WP_068900969.1">
    <property type="nucleotide sequence ID" value="NZ_LYBM01000011.1"/>
</dbReference>
<keyword evidence="1" id="KW-1133">Transmembrane helix</keyword>